<reference evidence="1" key="1">
    <citation type="submission" date="2022-10" db="EMBL/GenBank/DDBJ databases">
        <title>The complete genomes of actinobacterial strains from the NBC collection.</title>
        <authorList>
            <person name="Joergensen T.S."/>
            <person name="Alvarez Arevalo M."/>
            <person name="Sterndorff E.B."/>
            <person name="Faurdal D."/>
            <person name="Vuksanovic O."/>
            <person name="Mourched A.-S."/>
            <person name="Charusanti P."/>
            <person name="Shaw S."/>
            <person name="Blin K."/>
            <person name="Weber T."/>
        </authorList>
    </citation>
    <scope>NUCLEOTIDE SEQUENCE</scope>
    <source>
        <strain evidence="1">NBC 01771</strain>
    </source>
</reference>
<protein>
    <submittedName>
        <fullName evidence="1">Glutamate--tRNA ligase</fullName>
        <ecNumber evidence="1">6.1.1.17</ecNumber>
    </submittedName>
</protein>
<evidence type="ECO:0000313" key="2">
    <source>
        <dbReference type="Proteomes" id="UP001348369"/>
    </source>
</evidence>
<gene>
    <name evidence="1" type="primary">gltX</name>
    <name evidence="1" type="ORF">OG835_10855</name>
</gene>
<keyword evidence="1" id="KW-0436">Ligase</keyword>
<evidence type="ECO:0000313" key="1">
    <source>
        <dbReference type="EMBL" id="WSB97460.1"/>
    </source>
</evidence>
<dbReference type="EMBL" id="CP109109">
    <property type="protein sequence ID" value="WSB97460.1"/>
    <property type="molecule type" value="Genomic_DNA"/>
</dbReference>
<keyword evidence="2" id="KW-1185">Reference proteome</keyword>
<dbReference type="EC" id="6.1.1.17" evidence="1"/>
<organism evidence="1 2">
    <name type="scientific">Streptomyces scopuliridis</name>
    <dbReference type="NCBI Taxonomy" id="452529"/>
    <lineage>
        <taxon>Bacteria</taxon>
        <taxon>Bacillati</taxon>
        <taxon>Actinomycetota</taxon>
        <taxon>Actinomycetes</taxon>
        <taxon>Kitasatosporales</taxon>
        <taxon>Streptomycetaceae</taxon>
        <taxon>Streptomyces</taxon>
    </lineage>
</organism>
<proteinExistence type="predicted"/>
<dbReference type="Proteomes" id="UP001348369">
    <property type="component" value="Chromosome"/>
</dbReference>
<name>A0ACD4ZG74_9ACTN</name>
<accession>A0ACD4ZG74</accession>
<sequence length="490" mass="53761">MANGPVRVRFCPSPTGNPHVGLVRTALFNWAFARHSGGTMVFRIEDTDAARDSEESYAQLLDSMRWLGLDWDEGPEIGGPHAPYRQSQRMDLYRDAAEKLLAAGHAYHCYCTTEELDARREAARAAGRPSGYDGQCRDLAAEQKAAYEAEGRTSIVRFRMPDEPITFTDLVRGELTFTPENVPDYGIVRANGAPLYTLVNPVDDALMEITHVLRGEDLLSSTPRQVALYKALIELGIAKEIPAFGHLPYVMGEGNKKLSKRDPQASLNLYRERGFLPEGLLNYLSLLGWSLAADRDIFSMEEMVAAFDIADVNANPARFDLKKAEAINADHIRQLDVKTFIEACGPWLKAPHAPWAPESFDATAFEALAPLAQTRVTVLSDITANVDFLFLDAPVEDEASWTKAMKPGADALLATARTKIAEAEWNAEALKNAVLAAGEEHGLKLGKAQAPVRVAVTGRTVGLPLFESLEILGRERTLSRIDAALAKLTS</sequence>